<protein>
    <recommendedName>
        <fullName evidence="1">HD domain-containing protein</fullName>
    </recommendedName>
</protein>
<dbReference type="Proteomes" id="UP000031575">
    <property type="component" value="Unassembled WGS sequence"/>
</dbReference>
<evidence type="ECO:0000313" key="3">
    <source>
        <dbReference type="Proteomes" id="UP000031575"/>
    </source>
</evidence>
<dbReference type="Pfam" id="PF01966">
    <property type="entry name" value="HD"/>
    <property type="match status" value="1"/>
</dbReference>
<dbReference type="AlphaFoldDB" id="A0A0C2IXB4"/>
<accession>A0A0C2IXB4</accession>
<dbReference type="SUPFAM" id="SSF109604">
    <property type="entry name" value="HD-domain/PDEase-like"/>
    <property type="match status" value="1"/>
</dbReference>
<gene>
    <name evidence="2" type="ORF">SPBR_04442</name>
</gene>
<evidence type="ECO:0000259" key="1">
    <source>
        <dbReference type="Pfam" id="PF01966"/>
    </source>
</evidence>
<dbReference type="HOGENOM" id="CLU_091985_0_1_1"/>
<dbReference type="PANTHER" id="PTHR40202:SF1">
    <property type="entry name" value="HD DOMAIN-CONTAINING PROTEIN"/>
    <property type="match status" value="1"/>
</dbReference>
<proteinExistence type="predicted"/>
<dbReference type="InterPro" id="IPR052567">
    <property type="entry name" value="OP_Dioxygenase"/>
</dbReference>
<reference evidence="2 3" key="1">
    <citation type="journal article" date="2014" name="BMC Genomics">
        <title>Comparative genomics of the major fungal agents of human and animal Sporotrichosis: Sporothrix schenckii and Sporothrix brasiliensis.</title>
        <authorList>
            <person name="Teixeira M.M."/>
            <person name="de Almeida L.G."/>
            <person name="Kubitschek-Barreira P."/>
            <person name="Alves F.L."/>
            <person name="Kioshima E.S."/>
            <person name="Abadio A.K."/>
            <person name="Fernandes L."/>
            <person name="Derengowski L.S."/>
            <person name="Ferreira K.S."/>
            <person name="Souza R.C."/>
            <person name="Ruiz J.C."/>
            <person name="de Andrade N.C."/>
            <person name="Paes H.C."/>
            <person name="Nicola A.M."/>
            <person name="Albuquerque P."/>
            <person name="Gerber A.L."/>
            <person name="Martins V.P."/>
            <person name="Peconick L.D."/>
            <person name="Neto A.V."/>
            <person name="Chaucanez C.B."/>
            <person name="Silva P.A."/>
            <person name="Cunha O.L."/>
            <person name="de Oliveira F.F."/>
            <person name="dos Santos T.C."/>
            <person name="Barros A.L."/>
            <person name="Soares M.A."/>
            <person name="de Oliveira L.M."/>
            <person name="Marini M.M."/>
            <person name="Villalobos-Duno H."/>
            <person name="Cunha M.M."/>
            <person name="de Hoog S."/>
            <person name="da Silveira J.F."/>
            <person name="Henrissat B."/>
            <person name="Nino-Vega G.A."/>
            <person name="Cisalpino P.S."/>
            <person name="Mora-Montes H.M."/>
            <person name="Almeida S.R."/>
            <person name="Stajich J.E."/>
            <person name="Lopes-Bezerra L.M."/>
            <person name="Vasconcelos A.T."/>
            <person name="Felipe M.S."/>
        </authorList>
    </citation>
    <scope>NUCLEOTIDE SEQUENCE [LARGE SCALE GENOMIC DNA]</scope>
    <source>
        <strain evidence="2 3">5110</strain>
    </source>
</reference>
<sequence>MANDKTTSSDPREVIRTLFRFLDAQGQGDYMGEAVSQLQHSLQAANRAVEHGADEPTVLAALLHDVGRFIPEAASLPQLIAPDGTAFGTEAHERVGEQYLQRLGFPPSVYAVVGAHVWAKRYLCATEPQYWASLSKLSKVTLELQGGTFTHDEVAEARKDPLLENKLNVRRWDDLAKVAGKVVPGLDAYEDMAVHCLAGARMNEA</sequence>
<keyword evidence="3" id="KW-1185">Reference proteome</keyword>
<dbReference type="InterPro" id="IPR006674">
    <property type="entry name" value="HD_domain"/>
</dbReference>
<evidence type="ECO:0000313" key="2">
    <source>
        <dbReference type="EMBL" id="KIH93761.1"/>
    </source>
</evidence>
<dbReference type="OrthoDB" id="445007at2759"/>
<dbReference type="Gene3D" id="1.10.3210.10">
    <property type="entry name" value="Hypothetical protein af1432"/>
    <property type="match status" value="1"/>
</dbReference>
<dbReference type="PANTHER" id="PTHR40202">
    <property type="match status" value="1"/>
</dbReference>
<dbReference type="EMBL" id="AWTV01000005">
    <property type="protein sequence ID" value="KIH93761.1"/>
    <property type="molecule type" value="Genomic_DNA"/>
</dbReference>
<feature type="domain" description="HD" evidence="1">
    <location>
        <begin position="39"/>
        <end position="116"/>
    </location>
</feature>
<organism evidence="2 3">
    <name type="scientific">Sporothrix brasiliensis 5110</name>
    <dbReference type="NCBI Taxonomy" id="1398154"/>
    <lineage>
        <taxon>Eukaryota</taxon>
        <taxon>Fungi</taxon>
        <taxon>Dikarya</taxon>
        <taxon>Ascomycota</taxon>
        <taxon>Pezizomycotina</taxon>
        <taxon>Sordariomycetes</taxon>
        <taxon>Sordariomycetidae</taxon>
        <taxon>Ophiostomatales</taxon>
        <taxon>Ophiostomataceae</taxon>
        <taxon>Sporothrix</taxon>
    </lineage>
</organism>
<name>A0A0C2IXB4_9PEZI</name>
<comment type="caution">
    <text evidence="2">The sequence shown here is derived from an EMBL/GenBank/DDBJ whole genome shotgun (WGS) entry which is preliminary data.</text>
</comment>
<dbReference type="GeneID" id="63677646"/>
<dbReference type="RefSeq" id="XP_040621771.1">
    <property type="nucleotide sequence ID" value="XM_040762725.1"/>
</dbReference>
<dbReference type="VEuPathDB" id="FungiDB:SPBR_04442"/>